<dbReference type="OrthoDB" id="2535105at2759"/>
<keyword evidence="2" id="KW-0472">Membrane</keyword>
<feature type="transmembrane region" description="Helical" evidence="2">
    <location>
        <begin position="34"/>
        <end position="58"/>
    </location>
</feature>
<feature type="transmembrane region" description="Helical" evidence="2">
    <location>
        <begin position="110"/>
        <end position="132"/>
    </location>
</feature>
<dbReference type="AlphaFoldDB" id="A0A9W8MQG9"/>
<dbReference type="PANTHER" id="PTHR40465:SF1">
    <property type="entry name" value="DUF6534 DOMAIN-CONTAINING PROTEIN"/>
    <property type="match status" value="1"/>
</dbReference>
<protein>
    <submittedName>
        <fullName evidence="3">Uncharacterized protein</fullName>
    </submittedName>
</protein>
<organism evidence="3 4">
    <name type="scientific">Agrocybe chaxingu</name>
    <dbReference type="NCBI Taxonomy" id="84603"/>
    <lineage>
        <taxon>Eukaryota</taxon>
        <taxon>Fungi</taxon>
        <taxon>Dikarya</taxon>
        <taxon>Basidiomycota</taxon>
        <taxon>Agaricomycotina</taxon>
        <taxon>Agaricomycetes</taxon>
        <taxon>Agaricomycetidae</taxon>
        <taxon>Agaricales</taxon>
        <taxon>Agaricineae</taxon>
        <taxon>Strophariaceae</taxon>
        <taxon>Agrocybe</taxon>
    </lineage>
</organism>
<name>A0A9W8MQG9_9AGAR</name>
<evidence type="ECO:0000313" key="4">
    <source>
        <dbReference type="Proteomes" id="UP001148786"/>
    </source>
</evidence>
<feature type="compositionally biased region" description="Low complexity" evidence="1">
    <location>
        <begin position="284"/>
        <end position="307"/>
    </location>
</feature>
<evidence type="ECO:0000256" key="1">
    <source>
        <dbReference type="SAM" id="MobiDB-lite"/>
    </source>
</evidence>
<dbReference type="PANTHER" id="PTHR40465">
    <property type="entry name" value="CHROMOSOME 1, WHOLE GENOME SHOTGUN SEQUENCE"/>
    <property type="match status" value="1"/>
</dbReference>
<feature type="transmembrane region" description="Helical" evidence="2">
    <location>
        <begin position="70"/>
        <end position="89"/>
    </location>
</feature>
<feature type="region of interest" description="Disordered" evidence="1">
    <location>
        <begin position="215"/>
        <end position="328"/>
    </location>
</feature>
<keyword evidence="4" id="KW-1185">Reference proteome</keyword>
<feature type="compositionally biased region" description="Polar residues" evidence="1">
    <location>
        <begin position="316"/>
        <end position="328"/>
    </location>
</feature>
<evidence type="ECO:0000313" key="3">
    <source>
        <dbReference type="EMBL" id="KAJ3502660.1"/>
    </source>
</evidence>
<reference evidence="3" key="1">
    <citation type="submission" date="2022-07" db="EMBL/GenBank/DDBJ databases">
        <title>Genome Sequence of Agrocybe chaxingu.</title>
        <authorList>
            <person name="Buettner E."/>
        </authorList>
    </citation>
    <scope>NUCLEOTIDE SEQUENCE</scope>
    <source>
        <strain evidence="3">MP-N11</strain>
    </source>
</reference>
<gene>
    <name evidence="3" type="ORF">NLJ89_g8786</name>
</gene>
<sequence>MIPDECRLYGVTSVQTFLYFNDVGNRRDSCTLKLMVAFLWILDTVHMAFTTHGLYFYLVTNFGKLEVILSPVWSLLSGVYVTALSDFTVRAFFAKRVYILCGEKRFLARFLPIIIMALSLVVFAFACGTLHAQLQVKCSRMNISLQDLRLEVYINSLLASLNTRSALRNQGCGGVITVPTQVLTPIEFPIKDSEMEMSRSKGLRSDIEQRVLNSQETGTTALGNGGSGGDESDEGDNDSPASPTATKTRKVTSSKQSITNSPPAPTRKTVTTSSQPSTTPPITTPDSTSPAPITSISSATALSTSTSQLVDPASSALGTSPAPSAIQT</sequence>
<dbReference type="Proteomes" id="UP001148786">
    <property type="component" value="Unassembled WGS sequence"/>
</dbReference>
<keyword evidence="2" id="KW-1133">Transmembrane helix</keyword>
<keyword evidence="2" id="KW-0812">Transmembrane</keyword>
<evidence type="ECO:0000256" key="2">
    <source>
        <dbReference type="SAM" id="Phobius"/>
    </source>
</evidence>
<accession>A0A9W8MQG9</accession>
<proteinExistence type="predicted"/>
<comment type="caution">
    <text evidence="3">The sequence shown here is derived from an EMBL/GenBank/DDBJ whole genome shotgun (WGS) entry which is preliminary data.</text>
</comment>
<dbReference type="EMBL" id="JANKHO010001249">
    <property type="protein sequence ID" value="KAJ3502660.1"/>
    <property type="molecule type" value="Genomic_DNA"/>
</dbReference>